<protein>
    <submittedName>
        <fullName evidence="2">Uncharacterized protein</fullName>
    </submittedName>
</protein>
<feature type="region of interest" description="Disordered" evidence="1">
    <location>
        <begin position="1"/>
        <end position="20"/>
    </location>
</feature>
<evidence type="ECO:0000313" key="3">
    <source>
        <dbReference type="Proteomes" id="UP000596248"/>
    </source>
</evidence>
<gene>
    <name evidence="2" type="ORF">JNE38_30255</name>
</gene>
<dbReference type="RefSeq" id="WP_203354705.1">
    <property type="nucleotide sequence ID" value="NZ_CP069127.1"/>
</dbReference>
<dbReference type="Proteomes" id="UP000596248">
    <property type="component" value="Chromosome"/>
</dbReference>
<name>A0ABX7FND0_BRECH</name>
<feature type="compositionally biased region" description="Basic and acidic residues" evidence="1">
    <location>
        <begin position="93"/>
        <end position="111"/>
    </location>
</feature>
<proteinExistence type="predicted"/>
<evidence type="ECO:0000313" key="2">
    <source>
        <dbReference type="EMBL" id="QRG67652.1"/>
    </source>
</evidence>
<keyword evidence="3" id="KW-1185">Reference proteome</keyword>
<sequence length="123" mass="13722">MKKPKKPGDNISMKTKKNESPLVLDWINSQTNLMDSIRYLIENEVAANGIRNLQKYIPAERAVSIGGAAAMWHEIGMVDTRAGQSANYVPAESRAHEEAAASKEREQHPAEDDIDDDDIESWT</sequence>
<reference evidence="2 3" key="1">
    <citation type="submission" date="2021-01" db="EMBL/GenBank/DDBJ databases">
        <title>Identification of strong promoters based on the transcriptome of Brevibacillus choshinensis.</title>
        <authorList>
            <person name="Yao D."/>
            <person name="Zhang K."/>
            <person name="Wu J."/>
        </authorList>
    </citation>
    <scope>NUCLEOTIDE SEQUENCE [LARGE SCALE GENOMIC DNA]</scope>
    <source>
        <strain evidence="2 3">HPD31-SP3</strain>
    </source>
</reference>
<evidence type="ECO:0000256" key="1">
    <source>
        <dbReference type="SAM" id="MobiDB-lite"/>
    </source>
</evidence>
<organism evidence="2 3">
    <name type="scientific">Brevibacillus choshinensis</name>
    <dbReference type="NCBI Taxonomy" id="54911"/>
    <lineage>
        <taxon>Bacteria</taxon>
        <taxon>Bacillati</taxon>
        <taxon>Bacillota</taxon>
        <taxon>Bacilli</taxon>
        <taxon>Bacillales</taxon>
        <taxon>Paenibacillaceae</taxon>
        <taxon>Brevibacillus</taxon>
    </lineage>
</organism>
<feature type="compositionally biased region" description="Acidic residues" evidence="1">
    <location>
        <begin position="112"/>
        <end position="123"/>
    </location>
</feature>
<feature type="region of interest" description="Disordered" evidence="1">
    <location>
        <begin position="85"/>
        <end position="123"/>
    </location>
</feature>
<accession>A0ABX7FND0</accession>
<dbReference type="EMBL" id="CP069127">
    <property type="protein sequence ID" value="QRG67652.1"/>
    <property type="molecule type" value="Genomic_DNA"/>
</dbReference>